<reference evidence="2 3" key="1">
    <citation type="submission" date="2021-03" db="EMBL/GenBank/DDBJ databases">
        <title>Genomic Encyclopedia of Type Strains, Phase IV (KMG-IV): sequencing the most valuable type-strain genomes for metagenomic binning, comparative biology and taxonomic classification.</title>
        <authorList>
            <person name="Goeker M."/>
        </authorList>
    </citation>
    <scope>NUCLEOTIDE SEQUENCE [LARGE SCALE GENOMIC DNA]</scope>
    <source>
        <strain evidence="2 3">DSM 24004</strain>
    </source>
</reference>
<keyword evidence="1" id="KW-0812">Transmembrane</keyword>
<dbReference type="Proteomes" id="UP001519342">
    <property type="component" value="Unassembled WGS sequence"/>
</dbReference>
<accession>A0ABS4GGC8</accession>
<sequence length="140" mass="16529">MDEIKIQKQVQQSKMWNRNAIIFSIIATIVITSLIGFGIYRYKYTFTVEKWLKTPNDRTNIVNDLLEKHKLIGMTEEEIIYLLGEEENYANTKTSFKISNDYYEPENTIVYYLGVDYMDDRWLIISIDKGIVSNYCIDVT</sequence>
<proteinExistence type="predicted"/>
<evidence type="ECO:0000256" key="1">
    <source>
        <dbReference type="SAM" id="Phobius"/>
    </source>
</evidence>
<dbReference type="RefSeq" id="WP_209512484.1">
    <property type="nucleotide sequence ID" value="NZ_JAGGKS010000008.1"/>
</dbReference>
<name>A0ABS4GGC8_9FIRM</name>
<keyword evidence="3" id="KW-1185">Reference proteome</keyword>
<evidence type="ECO:0000313" key="3">
    <source>
        <dbReference type="Proteomes" id="UP001519342"/>
    </source>
</evidence>
<organism evidence="2 3">
    <name type="scientific">Sedimentibacter acidaminivorans</name>
    <dbReference type="NCBI Taxonomy" id="913099"/>
    <lineage>
        <taxon>Bacteria</taxon>
        <taxon>Bacillati</taxon>
        <taxon>Bacillota</taxon>
        <taxon>Tissierellia</taxon>
        <taxon>Sedimentibacter</taxon>
    </lineage>
</organism>
<keyword evidence="1" id="KW-0472">Membrane</keyword>
<gene>
    <name evidence="2" type="ORF">J2Z76_002625</name>
</gene>
<comment type="caution">
    <text evidence="2">The sequence shown here is derived from an EMBL/GenBank/DDBJ whole genome shotgun (WGS) entry which is preliminary data.</text>
</comment>
<feature type="transmembrane region" description="Helical" evidence="1">
    <location>
        <begin position="20"/>
        <end position="40"/>
    </location>
</feature>
<evidence type="ECO:0000313" key="2">
    <source>
        <dbReference type="EMBL" id="MBP1926755.1"/>
    </source>
</evidence>
<protein>
    <recommendedName>
        <fullName evidence="4">Outer membrane protein assembly factor BamE</fullName>
    </recommendedName>
</protein>
<dbReference type="EMBL" id="JAGGKS010000008">
    <property type="protein sequence ID" value="MBP1926755.1"/>
    <property type="molecule type" value="Genomic_DNA"/>
</dbReference>
<evidence type="ECO:0008006" key="4">
    <source>
        <dbReference type="Google" id="ProtNLM"/>
    </source>
</evidence>
<keyword evidence="1" id="KW-1133">Transmembrane helix</keyword>